<protein>
    <recommendedName>
        <fullName evidence="3">Antigen I/II N-terminal domain-containing protein</fullName>
    </recommendedName>
</protein>
<dbReference type="PROSITE" id="PS51257">
    <property type="entry name" value="PROKAR_LIPOPROTEIN"/>
    <property type="match status" value="1"/>
</dbReference>
<accession>A0A1B2DSB4</accession>
<gene>
    <name evidence="2" type="ORF">BBD42_05690</name>
</gene>
<dbReference type="AlphaFoldDB" id="A0A1B2DSB4"/>
<evidence type="ECO:0000256" key="1">
    <source>
        <dbReference type="SAM" id="SignalP"/>
    </source>
</evidence>
<name>A0A1B2DSB4_9BACL</name>
<keyword evidence="1" id="KW-0732">Signal</keyword>
<feature type="signal peptide" evidence="1">
    <location>
        <begin position="1"/>
        <end position="29"/>
    </location>
</feature>
<feature type="chain" id="PRO_5008535253" description="Antigen I/II N-terminal domain-containing protein" evidence="1">
    <location>
        <begin position="30"/>
        <end position="217"/>
    </location>
</feature>
<proteinExistence type="predicted"/>
<evidence type="ECO:0000313" key="2">
    <source>
        <dbReference type="EMBL" id="ANY70591.1"/>
    </source>
</evidence>
<sequence length="217" mass="23410">MGVPFLKKIHIYGAAALIVCLSLAGCSQASTNHQQAEATKAEQAADTNEQSQSIEVDKGLLHTEFTMPASMFKDQDMDSITADAQKSGVDEITKNADGSVTFRMPKAAHKELMKKAGKGMLQAIEDLKSGNYLAFIKDVKHNKAFSEFTFIVDQKAYKNSFDAIANFGIGAAAMSYQAIAGVAPEELKVTINIQAEGTDTIFDSIIYPDALEKMSGK</sequence>
<reference evidence="2" key="1">
    <citation type="submission" date="2016-08" db="EMBL/GenBank/DDBJ databases">
        <title>Complete Genome Seqeunce of Paenibacillus sp. BIHB 4019 from tea rhizoplane.</title>
        <authorList>
            <person name="Thakur R."/>
            <person name="Swarnkar M.K."/>
            <person name="Gulati A."/>
        </authorList>
    </citation>
    <scope>NUCLEOTIDE SEQUENCE [LARGE SCALE GENOMIC DNA]</scope>
    <source>
        <strain evidence="2">BIHB4019</strain>
    </source>
</reference>
<evidence type="ECO:0008006" key="3">
    <source>
        <dbReference type="Google" id="ProtNLM"/>
    </source>
</evidence>
<organism evidence="2">
    <name type="scientific">Paenibacillus sp. BIHB 4019</name>
    <dbReference type="NCBI Taxonomy" id="1870819"/>
    <lineage>
        <taxon>Bacteria</taxon>
        <taxon>Bacillati</taxon>
        <taxon>Bacillota</taxon>
        <taxon>Bacilli</taxon>
        <taxon>Bacillales</taxon>
        <taxon>Paenibacillaceae</taxon>
        <taxon>Paenibacillus</taxon>
    </lineage>
</organism>
<dbReference type="EMBL" id="CP016808">
    <property type="protein sequence ID" value="ANY70591.1"/>
    <property type="molecule type" value="Genomic_DNA"/>
</dbReference>